<feature type="transmembrane region" description="Helical" evidence="8">
    <location>
        <begin position="54"/>
        <end position="71"/>
    </location>
</feature>
<keyword evidence="4" id="KW-1003">Cell membrane</keyword>
<dbReference type="Gene3D" id="1.10.3470.10">
    <property type="entry name" value="ABC transporter involved in vitamin B12 uptake, BtuC"/>
    <property type="match status" value="1"/>
</dbReference>
<name>A0A1X0DDL9_MYCHE</name>
<evidence type="ECO:0000313" key="9">
    <source>
        <dbReference type="EMBL" id="ORA70437.1"/>
    </source>
</evidence>
<evidence type="ECO:0000313" key="10">
    <source>
        <dbReference type="Proteomes" id="UP000192566"/>
    </source>
</evidence>
<dbReference type="OrthoDB" id="9782305at2"/>
<dbReference type="InterPro" id="IPR037294">
    <property type="entry name" value="ABC_BtuC-like"/>
</dbReference>
<evidence type="ECO:0000256" key="1">
    <source>
        <dbReference type="ARBA" id="ARBA00004651"/>
    </source>
</evidence>
<dbReference type="GO" id="GO:0033214">
    <property type="term" value="P:siderophore-iron import into cell"/>
    <property type="evidence" value="ECO:0007669"/>
    <property type="project" value="TreeGrafter"/>
</dbReference>
<organism evidence="9 10">
    <name type="scientific">Mycobacterium heidelbergense</name>
    <dbReference type="NCBI Taxonomy" id="53376"/>
    <lineage>
        <taxon>Bacteria</taxon>
        <taxon>Bacillati</taxon>
        <taxon>Actinomycetota</taxon>
        <taxon>Actinomycetes</taxon>
        <taxon>Mycobacteriales</taxon>
        <taxon>Mycobacteriaceae</taxon>
        <taxon>Mycobacterium</taxon>
        <taxon>Mycobacterium simiae complex</taxon>
    </lineage>
</organism>
<feature type="transmembrane region" description="Helical" evidence="8">
    <location>
        <begin position="226"/>
        <end position="254"/>
    </location>
</feature>
<comment type="subcellular location">
    <subcellularLocation>
        <location evidence="1">Cell membrane</location>
        <topology evidence="1">Multi-pass membrane protein</topology>
    </subcellularLocation>
</comment>
<keyword evidence="7 8" id="KW-0472">Membrane</keyword>
<comment type="similarity">
    <text evidence="2">Belongs to the binding-protein-dependent transport system permease family. FecCD subfamily.</text>
</comment>
<reference evidence="9 10" key="1">
    <citation type="submission" date="2017-02" db="EMBL/GenBank/DDBJ databases">
        <title>The new phylogeny of genus Mycobacterium.</title>
        <authorList>
            <person name="Tortoli E."/>
            <person name="Trovato A."/>
            <person name="Cirillo D.M."/>
        </authorList>
    </citation>
    <scope>NUCLEOTIDE SEQUENCE [LARGE SCALE GENOMIC DNA]</scope>
    <source>
        <strain evidence="9 10">DSM 44471</strain>
    </source>
</reference>
<feature type="transmembrane region" description="Helical" evidence="8">
    <location>
        <begin position="182"/>
        <end position="206"/>
    </location>
</feature>
<feature type="transmembrane region" description="Helical" evidence="8">
    <location>
        <begin position="83"/>
        <end position="103"/>
    </location>
</feature>
<evidence type="ECO:0000256" key="3">
    <source>
        <dbReference type="ARBA" id="ARBA00022448"/>
    </source>
</evidence>
<keyword evidence="6 8" id="KW-1133">Transmembrane helix</keyword>
<feature type="transmembrane region" description="Helical" evidence="8">
    <location>
        <begin position="266"/>
        <end position="285"/>
    </location>
</feature>
<proteinExistence type="inferred from homology"/>
<dbReference type="GO" id="GO:0005886">
    <property type="term" value="C:plasma membrane"/>
    <property type="evidence" value="ECO:0007669"/>
    <property type="project" value="UniProtKB-SubCell"/>
</dbReference>
<evidence type="ECO:0000256" key="7">
    <source>
        <dbReference type="ARBA" id="ARBA00023136"/>
    </source>
</evidence>
<protein>
    <submittedName>
        <fullName evidence="9">Fe3+-siderophore ABC transporter permease</fullName>
    </submittedName>
</protein>
<keyword evidence="3" id="KW-0813">Transport</keyword>
<dbReference type="EMBL" id="MVHR01000035">
    <property type="protein sequence ID" value="ORA70437.1"/>
    <property type="molecule type" value="Genomic_DNA"/>
</dbReference>
<gene>
    <name evidence="9" type="ORF">BST25_19280</name>
</gene>
<feature type="transmembrane region" description="Helical" evidence="8">
    <location>
        <begin position="136"/>
        <end position="161"/>
    </location>
</feature>
<dbReference type="InterPro" id="IPR000522">
    <property type="entry name" value="ABC_transptr_permease_BtuC"/>
</dbReference>
<dbReference type="GO" id="GO:0022857">
    <property type="term" value="F:transmembrane transporter activity"/>
    <property type="evidence" value="ECO:0007669"/>
    <property type="project" value="InterPro"/>
</dbReference>
<evidence type="ECO:0000256" key="8">
    <source>
        <dbReference type="SAM" id="Phobius"/>
    </source>
</evidence>
<comment type="caution">
    <text evidence="9">The sequence shown here is derived from an EMBL/GenBank/DDBJ whole genome shotgun (WGS) entry which is preliminary data.</text>
</comment>
<dbReference type="CDD" id="cd06550">
    <property type="entry name" value="TM_ABC_iron-siderophores_like"/>
    <property type="match status" value="1"/>
</dbReference>
<dbReference type="STRING" id="53376.BST25_19280"/>
<dbReference type="SUPFAM" id="SSF81345">
    <property type="entry name" value="ABC transporter involved in vitamin B12 uptake, BtuC"/>
    <property type="match status" value="1"/>
</dbReference>
<dbReference type="Pfam" id="PF01032">
    <property type="entry name" value="FecCD"/>
    <property type="match status" value="1"/>
</dbReference>
<dbReference type="AlphaFoldDB" id="A0A1X0DDL9"/>
<feature type="transmembrane region" description="Helical" evidence="8">
    <location>
        <begin position="297"/>
        <end position="316"/>
    </location>
</feature>
<evidence type="ECO:0000256" key="4">
    <source>
        <dbReference type="ARBA" id="ARBA00022475"/>
    </source>
</evidence>
<evidence type="ECO:0000256" key="6">
    <source>
        <dbReference type="ARBA" id="ARBA00022989"/>
    </source>
</evidence>
<evidence type="ECO:0000256" key="2">
    <source>
        <dbReference type="ARBA" id="ARBA00007935"/>
    </source>
</evidence>
<sequence length="323" mass="33313">MGWRTALLTAFLLVTVAASLTVGRYPVGVGAVLHFTALDHVDQTVLTRIRLPRIWCGILVGAGLAVSGAGYQTMFRNPLVSPAILGVSAGAGFGGALALLLGLPYWQLDAMAFVGGLAAAAFSMVVARAIGRDSIVLLVLAGVVVGSVFAALISVTEYLANPDDTLPAITFWLMGGLGRQQLGGLIAPTVVIAVSLVLLYAVRWPLTVLASGDEDARTLGVNTRRTWATVVVACTLITATTVSLAGVIGWVGLLVPHAARAIVGPAFGRIMLAAALLGAAFVVGVDDVARAATSVEIPLGILTSLIGAPFFLLVLAKVRRQWA</sequence>
<feature type="transmembrane region" description="Helical" evidence="8">
    <location>
        <begin position="110"/>
        <end position="130"/>
    </location>
</feature>
<keyword evidence="5 8" id="KW-0812">Transmembrane</keyword>
<dbReference type="PANTHER" id="PTHR30472:SF70">
    <property type="entry name" value="MOLYBDATE IMPORT SYSTEM PERMEASE PROTEIN MOLB"/>
    <property type="match status" value="1"/>
</dbReference>
<dbReference type="PANTHER" id="PTHR30472">
    <property type="entry name" value="FERRIC ENTEROBACTIN TRANSPORT SYSTEM PERMEASE PROTEIN"/>
    <property type="match status" value="1"/>
</dbReference>
<evidence type="ECO:0000256" key="5">
    <source>
        <dbReference type="ARBA" id="ARBA00022692"/>
    </source>
</evidence>
<dbReference type="Proteomes" id="UP000192566">
    <property type="component" value="Unassembled WGS sequence"/>
</dbReference>
<accession>A0A1X0DDL9</accession>
<keyword evidence="10" id="KW-1185">Reference proteome</keyword>